<dbReference type="InterPro" id="IPR002110">
    <property type="entry name" value="Ankyrin_rpt"/>
</dbReference>
<dbReference type="Pfam" id="PF13637">
    <property type="entry name" value="Ank_4"/>
    <property type="match status" value="1"/>
</dbReference>
<dbReference type="RefSeq" id="XP_064700482.1">
    <property type="nucleotide sequence ID" value="XM_064853907.1"/>
</dbReference>
<proteinExistence type="predicted"/>
<dbReference type="GeneID" id="89978528"/>
<evidence type="ECO:0000256" key="1">
    <source>
        <dbReference type="ARBA" id="ARBA00022737"/>
    </source>
</evidence>
<dbReference type="SMART" id="SM00248">
    <property type="entry name" value="ANK"/>
    <property type="match status" value="4"/>
</dbReference>
<evidence type="ECO:0000313" key="5">
    <source>
        <dbReference type="Proteomes" id="UP001358417"/>
    </source>
</evidence>
<dbReference type="PANTHER" id="PTHR24171">
    <property type="entry name" value="ANKYRIN REPEAT DOMAIN-CONTAINING PROTEIN 39-RELATED"/>
    <property type="match status" value="1"/>
</dbReference>
<name>A0AAV9MTB0_9EURO</name>
<dbReference type="SUPFAM" id="SSF48403">
    <property type="entry name" value="Ankyrin repeat"/>
    <property type="match status" value="1"/>
</dbReference>
<dbReference type="AlphaFoldDB" id="A0AAV9MTB0"/>
<reference evidence="4 5" key="1">
    <citation type="submission" date="2023-08" db="EMBL/GenBank/DDBJ databases">
        <title>Black Yeasts Isolated from many extreme environments.</title>
        <authorList>
            <person name="Coleine C."/>
            <person name="Stajich J.E."/>
            <person name="Selbmann L."/>
        </authorList>
    </citation>
    <scope>NUCLEOTIDE SEQUENCE [LARGE SCALE GENOMIC DNA]</scope>
    <source>
        <strain evidence="4 5">CCFEE 5792</strain>
    </source>
</reference>
<comment type="caution">
    <text evidence="4">The sequence shown here is derived from an EMBL/GenBank/DDBJ whole genome shotgun (WGS) entry which is preliminary data.</text>
</comment>
<dbReference type="Pfam" id="PF12796">
    <property type="entry name" value="Ank_2"/>
    <property type="match status" value="1"/>
</dbReference>
<feature type="repeat" description="ANK" evidence="3">
    <location>
        <begin position="40"/>
        <end position="72"/>
    </location>
</feature>
<accession>A0AAV9MTB0</accession>
<evidence type="ECO:0000313" key="4">
    <source>
        <dbReference type="EMBL" id="KAK5044832.1"/>
    </source>
</evidence>
<keyword evidence="1" id="KW-0677">Repeat</keyword>
<evidence type="ECO:0000256" key="2">
    <source>
        <dbReference type="ARBA" id="ARBA00023043"/>
    </source>
</evidence>
<dbReference type="PROSITE" id="PS50297">
    <property type="entry name" value="ANK_REP_REGION"/>
    <property type="match status" value="1"/>
</dbReference>
<dbReference type="InterPro" id="IPR036770">
    <property type="entry name" value="Ankyrin_rpt-contain_sf"/>
</dbReference>
<sequence length="313" mass="34358">MSSRQELFRAAEAGRTAELKTILARGQVDVNSRDGSENGEGRAALHWAVSSGKRPAVEVLLQSGASVKSRDHSGKTPLILAAQTNGATEVVEALLSVTDIEVDASNHVGVTALMEAAKRGYLDTAKLLLKSKKIDINNRDNEGNTALLWAASRVHPQMIWLLLQYGAFRGFKNKYGQTAQDFGLPEIAGKGVFNEMPECPEDPTLSETVERDSAAPQDSLKSNMMHVLTGLQWRRVLGPRIPILETEIIKATGFSFLPKDHLSKGQMEEDVTSALRLAKEMTENDFDEEQCMWIHVPSNNVRASELQKSLSYG</sequence>
<keyword evidence="2 3" id="KW-0040">ANK repeat</keyword>
<protein>
    <submittedName>
        <fullName evidence="4">Uncharacterized protein</fullName>
    </submittedName>
</protein>
<keyword evidence="5" id="KW-1185">Reference proteome</keyword>
<dbReference type="Proteomes" id="UP001358417">
    <property type="component" value="Unassembled WGS sequence"/>
</dbReference>
<evidence type="ECO:0000256" key="3">
    <source>
        <dbReference type="PROSITE-ProRule" id="PRU00023"/>
    </source>
</evidence>
<dbReference type="EMBL" id="JAVRRD010000042">
    <property type="protein sequence ID" value="KAK5044832.1"/>
    <property type="molecule type" value="Genomic_DNA"/>
</dbReference>
<dbReference type="Gene3D" id="1.25.40.20">
    <property type="entry name" value="Ankyrin repeat-containing domain"/>
    <property type="match status" value="1"/>
</dbReference>
<dbReference type="PROSITE" id="PS50088">
    <property type="entry name" value="ANK_REPEAT"/>
    <property type="match status" value="1"/>
</dbReference>
<organism evidence="4 5">
    <name type="scientific">Exophiala bonariae</name>
    <dbReference type="NCBI Taxonomy" id="1690606"/>
    <lineage>
        <taxon>Eukaryota</taxon>
        <taxon>Fungi</taxon>
        <taxon>Dikarya</taxon>
        <taxon>Ascomycota</taxon>
        <taxon>Pezizomycotina</taxon>
        <taxon>Eurotiomycetes</taxon>
        <taxon>Chaetothyriomycetidae</taxon>
        <taxon>Chaetothyriales</taxon>
        <taxon>Herpotrichiellaceae</taxon>
        <taxon>Exophiala</taxon>
    </lineage>
</organism>
<gene>
    <name evidence="4" type="ORF">LTR84_010370</name>
</gene>